<keyword evidence="1" id="KW-0723">Serine/threonine-protein kinase</keyword>
<evidence type="ECO:0000256" key="2">
    <source>
        <dbReference type="ARBA" id="ARBA00022741"/>
    </source>
</evidence>
<reference evidence="7 8" key="1">
    <citation type="submission" date="2024-11" db="EMBL/GenBank/DDBJ databases">
        <title>Chromosome-level genome assembly of the freshwater bivalve Anodonta woodiana.</title>
        <authorList>
            <person name="Chen X."/>
        </authorList>
    </citation>
    <scope>NUCLEOTIDE SEQUENCE [LARGE SCALE GENOMIC DNA]</scope>
    <source>
        <strain evidence="7">MN2024</strain>
        <tissue evidence="7">Gills</tissue>
    </source>
</reference>
<dbReference type="PROSITE" id="PS50011">
    <property type="entry name" value="PROTEIN_KINASE_DOM"/>
    <property type="match status" value="1"/>
</dbReference>
<feature type="compositionally biased region" description="Basic and acidic residues" evidence="5">
    <location>
        <begin position="701"/>
        <end position="714"/>
    </location>
</feature>
<feature type="compositionally biased region" description="Basic and acidic residues" evidence="5">
    <location>
        <begin position="1003"/>
        <end position="1084"/>
    </location>
</feature>
<dbReference type="PROSITE" id="PS00108">
    <property type="entry name" value="PROTEIN_KINASE_ST"/>
    <property type="match status" value="1"/>
</dbReference>
<dbReference type="InterPro" id="IPR051681">
    <property type="entry name" value="Ser/Thr_Kinases-Pseudokinases"/>
</dbReference>
<feature type="region of interest" description="Disordered" evidence="5">
    <location>
        <begin position="701"/>
        <end position="1084"/>
    </location>
</feature>
<sequence>MASHSEENNVPIITMSDIEIDKDEPIGRGGFGTVYRAQHVEYGLVAVKTLIEEGVLPKRHLKILESEGKKLREICHHPSIVTLLGLIMERNNYSLVLEYMCLGSVIDFRKTFKPGFPLIIRIVRDVVHGMDFLHSQNPAVLHLDLKADNILINKNINAKICDFGLAEFKSVTQTVTRKTGGARRCTVTHVPPEVWVNINTPSDKSYDVYSFGIVVWEILSGQIPYGNASDDMIRAAVMAGQRPDKSVLPPDSPVMLTGMMTRCWSQQPTQRPSFTKIKAEVESLYQARELEIPSNIKDIRRQICDEYNANDPEYIETSHLDDIEVPISPDPEPVDSPSSQPLTSSNDEEALIQIGQSEPSLNNLANDESDRDESVAMETDPIGPEANIPVEMQEELTFKRDHDFHAKQIIKILRDPIAMQLIHSSVGKDLPLSNEARKILADPQSLQNFIDSDIELKYELERCNHRVYSNYNAPVFKDKNHQAVYENSARVEYNQLDPNRGDAQKFLYEEYDTPFNLDGSKVQGQRIEERRKRLEKAKSSMRHGSYATRLRQNGMVQRLVKALESSGLRDAFEKPRAGEQGGEKFDTIDPKVIEAAQDPIALQIVFAEEPYLLDRLMGSKPDLLMKMIASNKTDYGRRRPSTHDFHRMHRGNEHNMFEMVDLDFQRMFEMDARHRMHRSIHNDDSDDDMPEHVRMILEKIQHQEMMGRRDRMRASESQYVSSLTKSRIEEERKRNQEKLRKEDEEKRKKRTDEMEKRKRKKKPEGKRKTRKRKRKRKKKKKRRREIRKNLDFLEPFEQRMAIDDEEDLFVDAMPEPPRPMNQFSASSAGNSTSSNTTLHGLVSQKAASNPGSSTSAVNASTLPNGRTNQLIPIIPKSSSQAPSTSSASANAVNTSSSTASQSRLATTVDKKGLQSSEHNLETDAVGGAGSQTQAVPSGLPTSSSSAIRSLTHHHSSGEVTKIKFGAGTETSNLQVGSRNVMVVNTSGSANDVGSKPKPKASIKKCENTHEQQPHSDIKNSECENNHEQQPHSDIKTECEDNHEQQPHSDAKNRESEDTHKQQPHSDTKHIECEDTHEQQPRFKY</sequence>
<comment type="caution">
    <text evidence="7">The sequence shown here is derived from an EMBL/GenBank/DDBJ whole genome shotgun (WGS) entry which is preliminary data.</text>
</comment>
<proteinExistence type="predicted"/>
<feature type="region of interest" description="Disordered" evidence="5">
    <location>
        <begin position="323"/>
        <end position="385"/>
    </location>
</feature>
<evidence type="ECO:0000256" key="5">
    <source>
        <dbReference type="SAM" id="MobiDB-lite"/>
    </source>
</evidence>
<dbReference type="PANTHER" id="PTHR44329">
    <property type="entry name" value="SERINE/THREONINE-PROTEIN KINASE TNNI3K-RELATED"/>
    <property type="match status" value="1"/>
</dbReference>
<feature type="compositionally biased region" description="Basic and acidic residues" evidence="5">
    <location>
        <begin position="726"/>
        <end position="756"/>
    </location>
</feature>
<dbReference type="InterPro" id="IPR000719">
    <property type="entry name" value="Prot_kinase_dom"/>
</dbReference>
<keyword evidence="8" id="KW-1185">Reference proteome</keyword>
<feature type="compositionally biased region" description="Low complexity" evidence="5">
    <location>
        <begin position="824"/>
        <end position="837"/>
    </location>
</feature>
<evidence type="ECO:0000313" key="8">
    <source>
        <dbReference type="Proteomes" id="UP001634394"/>
    </source>
</evidence>
<dbReference type="Gene3D" id="1.10.510.10">
    <property type="entry name" value="Transferase(Phosphotransferase) domain 1"/>
    <property type="match status" value="1"/>
</dbReference>
<dbReference type="SUPFAM" id="SSF56112">
    <property type="entry name" value="Protein kinase-like (PK-like)"/>
    <property type="match status" value="1"/>
</dbReference>
<evidence type="ECO:0000259" key="6">
    <source>
        <dbReference type="PROSITE" id="PS50011"/>
    </source>
</evidence>
<protein>
    <recommendedName>
        <fullName evidence="6">Protein kinase domain-containing protein</fullName>
    </recommendedName>
</protein>
<dbReference type="PROSITE" id="PS00107">
    <property type="entry name" value="PROTEIN_KINASE_ATP"/>
    <property type="match status" value="1"/>
</dbReference>
<feature type="compositionally biased region" description="Polar residues" evidence="5">
    <location>
        <begin position="845"/>
        <end position="870"/>
    </location>
</feature>
<evidence type="ECO:0000256" key="1">
    <source>
        <dbReference type="ARBA" id="ARBA00022527"/>
    </source>
</evidence>
<dbReference type="AlphaFoldDB" id="A0ABD3VFI1"/>
<feature type="compositionally biased region" description="Low complexity" evidence="5">
    <location>
        <begin position="877"/>
        <end position="907"/>
    </location>
</feature>
<feature type="binding site" evidence="4">
    <location>
        <position position="48"/>
    </location>
    <ligand>
        <name>ATP</name>
        <dbReference type="ChEBI" id="CHEBI:30616"/>
    </ligand>
</feature>
<keyword evidence="1" id="KW-0418">Kinase</keyword>
<gene>
    <name evidence="7" type="ORF">ACJMK2_009994</name>
</gene>
<feature type="compositionally biased region" description="Polar residues" evidence="5">
    <location>
        <begin position="968"/>
        <end position="991"/>
    </location>
</feature>
<dbReference type="PANTHER" id="PTHR44329:SF6">
    <property type="entry name" value="RECEPTOR-INTERACTING SERINE_THREONINE-PROTEIN KINASE 1"/>
    <property type="match status" value="1"/>
</dbReference>
<accession>A0ABD3VFI1</accession>
<dbReference type="InterPro" id="IPR011009">
    <property type="entry name" value="Kinase-like_dom_sf"/>
</dbReference>
<feature type="compositionally biased region" description="Basic and acidic residues" evidence="5">
    <location>
        <begin position="787"/>
        <end position="802"/>
    </location>
</feature>
<evidence type="ECO:0000256" key="4">
    <source>
        <dbReference type="PROSITE-ProRule" id="PRU10141"/>
    </source>
</evidence>
<feature type="compositionally biased region" description="Polar residues" evidence="5">
    <location>
        <begin position="354"/>
        <end position="366"/>
    </location>
</feature>
<dbReference type="Pfam" id="PF07714">
    <property type="entry name" value="PK_Tyr_Ser-Thr"/>
    <property type="match status" value="1"/>
</dbReference>
<keyword evidence="3 4" id="KW-0067">ATP-binding</keyword>
<keyword evidence="1" id="KW-0808">Transferase</keyword>
<dbReference type="GO" id="GO:0005524">
    <property type="term" value="F:ATP binding"/>
    <property type="evidence" value="ECO:0007669"/>
    <property type="project" value="UniProtKB-UniRule"/>
</dbReference>
<dbReference type="SMART" id="SM00220">
    <property type="entry name" value="S_TKc"/>
    <property type="match status" value="1"/>
</dbReference>
<dbReference type="Proteomes" id="UP001634394">
    <property type="component" value="Unassembled WGS sequence"/>
</dbReference>
<feature type="compositionally biased region" description="Polar residues" evidence="5">
    <location>
        <begin position="930"/>
        <end position="948"/>
    </location>
</feature>
<dbReference type="EMBL" id="JBJQND010000012">
    <property type="protein sequence ID" value="KAL3859800.1"/>
    <property type="molecule type" value="Genomic_DNA"/>
</dbReference>
<dbReference type="InterPro" id="IPR017441">
    <property type="entry name" value="Protein_kinase_ATP_BS"/>
</dbReference>
<dbReference type="InterPro" id="IPR008271">
    <property type="entry name" value="Ser/Thr_kinase_AS"/>
</dbReference>
<evidence type="ECO:0000256" key="3">
    <source>
        <dbReference type="ARBA" id="ARBA00022840"/>
    </source>
</evidence>
<dbReference type="InterPro" id="IPR001245">
    <property type="entry name" value="Ser-Thr/Tyr_kinase_cat_dom"/>
</dbReference>
<organism evidence="7 8">
    <name type="scientific">Sinanodonta woodiana</name>
    <name type="common">Chinese pond mussel</name>
    <name type="synonym">Anodonta woodiana</name>
    <dbReference type="NCBI Taxonomy" id="1069815"/>
    <lineage>
        <taxon>Eukaryota</taxon>
        <taxon>Metazoa</taxon>
        <taxon>Spiralia</taxon>
        <taxon>Lophotrochozoa</taxon>
        <taxon>Mollusca</taxon>
        <taxon>Bivalvia</taxon>
        <taxon>Autobranchia</taxon>
        <taxon>Heteroconchia</taxon>
        <taxon>Palaeoheterodonta</taxon>
        <taxon>Unionida</taxon>
        <taxon>Unionoidea</taxon>
        <taxon>Unionidae</taxon>
        <taxon>Unioninae</taxon>
        <taxon>Sinanodonta</taxon>
    </lineage>
</organism>
<feature type="domain" description="Protein kinase" evidence="6">
    <location>
        <begin position="20"/>
        <end position="285"/>
    </location>
</feature>
<feature type="compositionally biased region" description="Basic residues" evidence="5">
    <location>
        <begin position="757"/>
        <end position="786"/>
    </location>
</feature>
<dbReference type="PRINTS" id="PR00109">
    <property type="entry name" value="TYRKINASE"/>
</dbReference>
<dbReference type="GO" id="GO:0004674">
    <property type="term" value="F:protein serine/threonine kinase activity"/>
    <property type="evidence" value="ECO:0007669"/>
    <property type="project" value="UniProtKB-KW"/>
</dbReference>
<feature type="compositionally biased region" description="Polar residues" evidence="5">
    <location>
        <begin position="715"/>
        <end position="725"/>
    </location>
</feature>
<evidence type="ECO:0000313" key="7">
    <source>
        <dbReference type="EMBL" id="KAL3859801.1"/>
    </source>
</evidence>
<keyword evidence="2 4" id="KW-0547">Nucleotide-binding</keyword>
<dbReference type="EMBL" id="JBJQND010000012">
    <property type="protein sequence ID" value="KAL3859801.1"/>
    <property type="molecule type" value="Genomic_DNA"/>
</dbReference>
<name>A0ABD3VFI1_SINWO</name>